<accession>A0ABU5IR95</accession>
<protein>
    <submittedName>
        <fullName evidence="2">Prop effector ProQ</fullName>
    </submittedName>
</protein>
<comment type="caution">
    <text evidence="2">The sequence shown here is derived from an EMBL/GenBank/DDBJ whole genome shotgun (WGS) entry which is preliminary data.</text>
</comment>
<dbReference type="EMBL" id="JAXOJX010000112">
    <property type="protein sequence ID" value="MDZ5461409.1"/>
    <property type="molecule type" value="Genomic_DNA"/>
</dbReference>
<evidence type="ECO:0000313" key="3">
    <source>
        <dbReference type="Proteomes" id="UP001293718"/>
    </source>
</evidence>
<feature type="compositionally biased region" description="Basic and acidic residues" evidence="1">
    <location>
        <begin position="75"/>
        <end position="100"/>
    </location>
</feature>
<keyword evidence="3" id="KW-1185">Reference proteome</keyword>
<sequence length="137" mass="14797">QQRRAEGAPQHARGERFDAPRREAEAPIRETDPVRRERAQLLRDFERTTLSPANFCVLKGIKPAALEEQLALARQEARERMSPPPRRDERAPREGGRRDAAVAGQGASPKADAPAEAPAPEAPAAPAADGGNEAPQA</sequence>
<reference evidence="2 3" key="1">
    <citation type="submission" date="2023-11" db="EMBL/GenBank/DDBJ databases">
        <title>Draft genome of Azohydromonas lata strain H1 (DSM1123), a polyhydroxyalkanoate producer.</title>
        <authorList>
            <person name="Traversa D."/>
            <person name="D'Addabbo P."/>
            <person name="Pazzani C."/>
            <person name="Manzari C."/>
            <person name="Chiara M."/>
            <person name="Scrascia M."/>
        </authorList>
    </citation>
    <scope>NUCLEOTIDE SEQUENCE [LARGE SCALE GENOMIC DNA]</scope>
    <source>
        <strain evidence="2 3">H1</strain>
    </source>
</reference>
<feature type="region of interest" description="Disordered" evidence="1">
    <location>
        <begin position="1"/>
        <end position="36"/>
    </location>
</feature>
<gene>
    <name evidence="2" type="ORF">SM757_33020</name>
</gene>
<evidence type="ECO:0000256" key="1">
    <source>
        <dbReference type="SAM" id="MobiDB-lite"/>
    </source>
</evidence>
<feature type="compositionally biased region" description="Low complexity" evidence="1">
    <location>
        <begin position="106"/>
        <end position="137"/>
    </location>
</feature>
<name>A0ABU5IR95_9BURK</name>
<feature type="non-terminal residue" evidence="2">
    <location>
        <position position="1"/>
    </location>
</feature>
<proteinExistence type="predicted"/>
<feature type="region of interest" description="Disordered" evidence="1">
    <location>
        <begin position="72"/>
        <end position="137"/>
    </location>
</feature>
<evidence type="ECO:0000313" key="2">
    <source>
        <dbReference type="EMBL" id="MDZ5461409.1"/>
    </source>
</evidence>
<dbReference type="Proteomes" id="UP001293718">
    <property type="component" value="Unassembled WGS sequence"/>
</dbReference>
<organism evidence="2 3">
    <name type="scientific">Azohydromonas lata</name>
    <dbReference type="NCBI Taxonomy" id="45677"/>
    <lineage>
        <taxon>Bacteria</taxon>
        <taxon>Pseudomonadati</taxon>
        <taxon>Pseudomonadota</taxon>
        <taxon>Betaproteobacteria</taxon>
        <taxon>Burkholderiales</taxon>
        <taxon>Sphaerotilaceae</taxon>
        <taxon>Azohydromonas</taxon>
    </lineage>
</organism>